<dbReference type="Pfam" id="PF00482">
    <property type="entry name" value="T2SSF"/>
    <property type="match status" value="2"/>
</dbReference>
<evidence type="ECO:0000256" key="1">
    <source>
        <dbReference type="ARBA" id="ARBA00004651"/>
    </source>
</evidence>
<evidence type="ECO:0000256" key="7">
    <source>
        <dbReference type="SAM" id="Phobius"/>
    </source>
</evidence>
<comment type="subcellular location">
    <subcellularLocation>
        <location evidence="1">Cell membrane</location>
        <topology evidence="1">Multi-pass membrane protein</topology>
    </subcellularLocation>
</comment>
<keyword evidence="9" id="KW-0614">Plasmid</keyword>
<protein>
    <submittedName>
        <fullName evidence="9">Type IV pilus biosynthesis protein PilR</fullName>
    </submittedName>
</protein>
<comment type="similarity">
    <text evidence="2">Belongs to the GSP F family.</text>
</comment>
<geneLocation type="plasmid" evidence="9">
    <name>pOP-I</name>
</geneLocation>
<feature type="domain" description="Type II secretion system protein GspF" evidence="8">
    <location>
        <begin position="232"/>
        <end position="352"/>
    </location>
</feature>
<dbReference type="PANTHER" id="PTHR30012:SF0">
    <property type="entry name" value="TYPE II SECRETION SYSTEM PROTEIN F-RELATED"/>
    <property type="match status" value="1"/>
</dbReference>
<evidence type="ECO:0000256" key="2">
    <source>
        <dbReference type="ARBA" id="ARBA00005745"/>
    </source>
</evidence>
<evidence type="ECO:0000313" key="9">
    <source>
        <dbReference type="EMBL" id="ARB02436.1"/>
    </source>
</evidence>
<dbReference type="AlphaFoldDB" id="A0A217EVS4"/>
<accession>A0A217EVS4</accession>
<evidence type="ECO:0000256" key="6">
    <source>
        <dbReference type="ARBA" id="ARBA00023136"/>
    </source>
</evidence>
<dbReference type="InterPro" id="IPR003004">
    <property type="entry name" value="GspF/PilC"/>
</dbReference>
<dbReference type="EMBL" id="KY126370">
    <property type="protein sequence ID" value="ARB02436.1"/>
    <property type="molecule type" value="Genomic_DNA"/>
</dbReference>
<keyword evidence="4 7" id="KW-0812">Transmembrane</keyword>
<dbReference type="Gene3D" id="1.20.81.30">
    <property type="entry name" value="Type II secretion system (T2SS), domain F"/>
    <property type="match status" value="2"/>
</dbReference>
<keyword evidence="5 7" id="KW-1133">Transmembrane helix</keyword>
<dbReference type="RefSeq" id="WP_172689627.1">
    <property type="nucleotide sequence ID" value="NZ_KY126370.1"/>
</dbReference>
<feature type="transmembrane region" description="Helical" evidence="7">
    <location>
        <begin position="131"/>
        <end position="149"/>
    </location>
</feature>
<organism evidence="9">
    <name type="scientific">Enterobacter cloacae subsp. cloacae</name>
    <dbReference type="NCBI Taxonomy" id="336306"/>
    <lineage>
        <taxon>Bacteria</taxon>
        <taxon>Pseudomonadati</taxon>
        <taxon>Pseudomonadota</taxon>
        <taxon>Gammaproteobacteria</taxon>
        <taxon>Enterobacterales</taxon>
        <taxon>Enterobacteriaceae</taxon>
        <taxon>Enterobacter</taxon>
        <taxon>Enterobacter cloacae complex</taxon>
    </lineage>
</organism>
<feature type="transmembrane region" description="Helical" evidence="7">
    <location>
        <begin position="334"/>
        <end position="357"/>
    </location>
</feature>
<dbReference type="GO" id="GO:0005886">
    <property type="term" value="C:plasma membrane"/>
    <property type="evidence" value="ECO:0007669"/>
    <property type="project" value="UniProtKB-SubCell"/>
</dbReference>
<evidence type="ECO:0000259" key="8">
    <source>
        <dbReference type="Pfam" id="PF00482"/>
    </source>
</evidence>
<name>A0A217EVS4_ENTCL</name>
<evidence type="ECO:0000256" key="3">
    <source>
        <dbReference type="ARBA" id="ARBA00022475"/>
    </source>
</evidence>
<sequence length="364" mass="41479">MREMHLLKRIRYNLVRKTFSGQYRVQFYDALRFLIENRQKLKPSLEKMRNAWTNFGQKWHPYAELTDDCIDALRENSGEKTLERTLSRWLPPAEASVISAGIRSESLPRALRYACALTSAGKRIRAAVWQMAIYPIGFTIMMASSLFVLNTELLPTLREFSPPENWTGALGFLFGVSEFFSEYGVITGIAATALIIWTIWSLPRWYRPDRLRRSFDGVMPWSVYKDIQGATFLLNIGALLQSGVKTKDALEILQETASPWLSVRIEAITDHVREGKHFGLALKDCGYDFPSQEAANFLSLLQGDGDDEIIINYGQRWLEQTLVRVAKRAVSVRALMFLAMIMMLVLLVLVVMDIYALNNSSGAF</sequence>
<proteinExistence type="inferred from homology"/>
<reference evidence="9" key="1">
    <citation type="submission" date="2016-11" db="EMBL/GenBank/DDBJ databases">
        <title>Evolution of class 1 integrons: mobilization and dispersal via food-borne bacteria.</title>
        <authorList>
            <person name="Ghaly T.M."/>
            <person name="Chow L."/>
            <person name="Asher A.J."/>
            <person name="Waldron L.S."/>
            <person name="Gillings M.R."/>
        </authorList>
    </citation>
    <scope>NUCLEOTIDE SEQUENCE</scope>
    <source>
        <strain evidence="9">MN201516</strain>
        <plasmid evidence="9">pOP-I</plasmid>
    </source>
</reference>
<feature type="transmembrane region" description="Helical" evidence="7">
    <location>
        <begin position="183"/>
        <end position="203"/>
    </location>
</feature>
<dbReference type="PANTHER" id="PTHR30012">
    <property type="entry name" value="GENERAL SECRETION PATHWAY PROTEIN"/>
    <property type="match status" value="1"/>
</dbReference>
<dbReference type="InterPro" id="IPR042094">
    <property type="entry name" value="T2SS_GspF_sf"/>
</dbReference>
<keyword evidence="3" id="KW-1003">Cell membrane</keyword>
<evidence type="ECO:0000256" key="4">
    <source>
        <dbReference type="ARBA" id="ARBA00022692"/>
    </source>
</evidence>
<feature type="domain" description="Type II secretion system protein GspF" evidence="8">
    <location>
        <begin position="59"/>
        <end position="155"/>
    </location>
</feature>
<evidence type="ECO:0000256" key="5">
    <source>
        <dbReference type="ARBA" id="ARBA00022989"/>
    </source>
</evidence>
<gene>
    <name evidence="9" type="primary">pilR</name>
</gene>
<keyword evidence="6 7" id="KW-0472">Membrane</keyword>
<dbReference type="InterPro" id="IPR018076">
    <property type="entry name" value="T2SS_GspF_dom"/>
</dbReference>